<feature type="domain" description="DUF569" evidence="3">
    <location>
        <begin position="188"/>
        <end position="268"/>
    </location>
</feature>
<comment type="caution">
    <text evidence="4">The sequence shown here is derived from an EMBL/GenBank/DDBJ whole genome shotgun (WGS) entry which is preliminary data.</text>
</comment>
<feature type="transmembrane region" description="Helical" evidence="1">
    <location>
        <begin position="278"/>
        <end position="296"/>
    </location>
</feature>
<accession>A0A5J9TM68</accession>
<dbReference type="CDD" id="cd23340">
    <property type="entry name" value="beta-trefoil_FSCN_ACP-like"/>
    <property type="match status" value="1"/>
</dbReference>
<evidence type="ECO:0000256" key="1">
    <source>
        <dbReference type="SAM" id="Phobius"/>
    </source>
</evidence>
<dbReference type="PANTHER" id="PTHR31205">
    <property type="entry name" value="ACTIN CROSS-LINKING PROTEIN (DUF569)"/>
    <property type="match status" value="1"/>
</dbReference>
<protein>
    <submittedName>
        <fullName evidence="4">Uncharacterized protein</fullName>
    </submittedName>
</protein>
<evidence type="ECO:0000313" key="5">
    <source>
        <dbReference type="Proteomes" id="UP000324897"/>
    </source>
</evidence>
<dbReference type="OrthoDB" id="617902at2759"/>
<organism evidence="4 5">
    <name type="scientific">Eragrostis curvula</name>
    <name type="common">weeping love grass</name>
    <dbReference type="NCBI Taxonomy" id="38414"/>
    <lineage>
        <taxon>Eukaryota</taxon>
        <taxon>Viridiplantae</taxon>
        <taxon>Streptophyta</taxon>
        <taxon>Embryophyta</taxon>
        <taxon>Tracheophyta</taxon>
        <taxon>Spermatophyta</taxon>
        <taxon>Magnoliopsida</taxon>
        <taxon>Liliopsida</taxon>
        <taxon>Poales</taxon>
        <taxon>Poaceae</taxon>
        <taxon>PACMAD clade</taxon>
        <taxon>Chloridoideae</taxon>
        <taxon>Eragrostideae</taxon>
        <taxon>Eragrostidinae</taxon>
        <taxon>Eragrostis</taxon>
    </lineage>
</organism>
<dbReference type="AlphaFoldDB" id="A0A5J9TM68"/>
<dbReference type="InterPro" id="IPR054726">
    <property type="entry name" value="Ubiq_DUF569-assoc"/>
</dbReference>
<dbReference type="Pfam" id="PF22932">
    <property type="entry name" value="Ubiq_DUF_assoc"/>
    <property type="match status" value="1"/>
</dbReference>
<evidence type="ECO:0000259" key="3">
    <source>
        <dbReference type="Pfam" id="PF22932"/>
    </source>
</evidence>
<dbReference type="Pfam" id="PF04601">
    <property type="entry name" value="DUF569"/>
    <property type="match status" value="1"/>
</dbReference>
<proteinExistence type="predicted"/>
<dbReference type="Gramene" id="TVU12420">
    <property type="protein sequence ID" value="TVU12420"/>
    <property type="gene ID" value="EJB05_46064"/>
</dbReference>
<dbReference type="SUPFAM" id="SSF50405">
    <property type="entry name" value="Actin-crosslinking proteins"/>
    <property type="match status" value="1"/>
</dbReference>
<keyword evidence="1" id="KW-0812">Transmembrane</keyword>
<keyword evidence="1" id="KW-0472">Membrane</keyword>
<sequence>MELFPDGRHVRLRSRVHGTYLHADEDGLGVSLRSLRASPNAAWQVHRVLRDGGTCVLLHGAAYGLYLAATGDAAPPGHLGHRVVQGVYDDPGDDAVVWKAVRTGEGNYVFLRHISYRLLRANGRYQVWNTGVSVDDFDNQSSMMHWSVEAVPPHPVLPQLPAPTHDVLLPSGGIIGLFRRRTQPIPLERMIRYVRADAFGNFNDQGWQTFQFHGRSMFTLRSELSVRVGEVVFFFNIMVCTNAGRNARLTPLITDLPRSDQPMDIVVLTAGSPGEKNYAVFPLVCALLLLSAAVLMKSAY</sequence>
<evidence type="ECO:0000259" key="2">
    <source>
        <dbReference type="Pfam" id="PF04601"/>
    </source>
</evidence>
<reference evidence="4 5" key="1">
    <citation type="journal article" date="2019" name="Sci. Rep.">
        <title>A high-quality genome of Eragrostis curvula grass provides insights into Poaceae evolution and supports new strategies to enhance forage quality.</title>
        <authorList>
            <person name="Carballo J."/>
            <person name="Santos B.A.C.M."/>
            <person name="Zappacosta D."/>
            <person name="Garbus I."/>
            <person name="Selva J.P."/>
            <person name="Gallo C.A."/>
            <person name="Diaz A."/>
            <person name="Albertini E."/>
            <person name="Caccamo M."/>
            <person name="Echenique V."/>
        </authorList>
    </citation>
    <scope>NUCLEOTIDE SEQUENCE [LARGE SCALE GENOMIC DNA]</scope>
    <source>
        <strain evidence="5">cv. Victoria</strain>
        <tissue evidence="4">Leaf</tissue>
    </source>
</reference>
<dbReference type="InterPro" id="IPR008999">
    <property type="entry name" value="Actin-crosslinking"/>
</dbReference>
<dbReference type="EMBL" id="RWGY01000039">
    <property type="protein sequence ID" value="TVU12420.1"/>
    <property type="molecule type" value="Genomic_DNA"/>
</dbReference>
<feature type="non-terminal residue" evidence="4">
    <location>
        <position position="1"/>
    </location>
</feature>
<dbReference type="Proteomes" id="UP000324897">
    <property type="component" value="Chromosome 3"/>
</dbReference>
<evidence type="ECO:0000313" key="4">
    <source>
        <dbReference type="EMBL" id="TVU12420.1"/>
    </source>
</evidence>
<feature type="domain" description="DUF569" evidence="2">
    <location>
        <begin position="1"/>
        <end position="146"/>
    </location>
</feature>
<dbReference type="InterPro" id="IPR007679">
    <property type="entry name" value="DUF569"/>
</dbReference>
<name>A0A5J9TM68_9POAL</name>
<keyword evidence="1" id="KW-1133">Transmembrane helix</keyword>
<dbReference type="PANTHER" id="PTHR31205:SF86">
    <property type="entry name" value="DUF569 DOMAIN-CONTAINING PROTEIN"/>
    <property type="match status" value="1"/>
</dbReference>
<gene>
    <name evidence="4" type="ORF">EJB05_46064</name>
</gene>
<keyword evidence="5" id="KW-1185">Reference proteome</keyword>